<organism evidence="1 2">
    <name type="scientific">Aminobacterium colombiense (strain DSM 12261 / ALA-1)</name>
    <dbReference type="NCBI Taxonomy" id="572547"/>
    <lineage>
        <taxon>Bacteria</taxon>
        <taxon>Thermotogati</taxon>
        <taxon>Synergistota</taxon>
        <taxon>Synergistia</taxon>
        <taxon>Synergistales</taxon>
        <taxon>Aminobacteriaceae</taxon>
        <taxon>Aminobacterium</taxon>
    </lineage>
</organism>
<dbReference type="RefSeq" id="WP_013049078.1">
    <property type="nucleotide sequence ID" value="NC_014011.1"/>
</dbReference>
<dbReference type="InterPro" id="IPR015813">
    <property type="entry name" value="Pyrv/PenolPyrv_kinase-like_dom"/>
</dbReference>
<dbReference type="PROSITE" id="PS00161">
    <property type="entry name" value="ISOCITRATE_LYASE"/>
    <property type="match status" value="1"/>
</dbReference>
<dbReference type="PANTHER" id="PTHR42905:SF5">
    <property type="entry name" value="CARBOXYVINYL-CARBOXYPHOSPHONATE PHOSPHORYLMUTASE, CHLOROPLASTIC"/>
    <property type="match status" value="1"/>
</dbReference>
<reference evidence="1 2" key="1">
    <citation type="journal article" date="2010" name="Stand. Genomic Sci.">
        <title>Complete genome sequence of Aminobacterium colombiense type strain (ALA-1).</title>
        <authorList>
            <person name="Chertkov O."/>
            <person name="Sikorski J."/>
            <person name="Brambilla E."/>
            <person name="Lapidus A."/>
            <person name="Copeland A."/>
            <person name="Glavina Del Rio T."/>
            <person name="Nolan M."/>
            <person name="Lucas S."/>
            <person name="Tice H."/>
            <person name="Cheng J.F."/>
            <person name="Han C."/>
            <person name="Detter J.C."/>
            <person name="Bruce D."/>
            <person name="Tapia R."/>
            <person name="Goodwin L."/>
            <person name="Pitluck S."/>
            <person name="Liolios K."/>
            <person name="Ivanova N."/>
            <person name="Mavromatis K."/>
            <person name="Ovchinnikova G."/>
            <person name="Pati A."/>
            <person name="Chen A."/>
            <person name="Palaniappan K."/>
            <person name="Land M."/>
            <person name="Hauser L."/>
            <person name="Chang Y.J."/>
            <person name="Jeffries C.D."/>
            <person name="Spring S."/>
            <person name="Rohde M."/>
            <person name="Goker M."/>
            <person name="Bristow J."/>
            <person name="Eisen J.A."/>
            <person name="Markowitz V."/>
            <person name="Hugenholtz P."/>
            <person name="Kyrpides N.C."/>
            <person name="Klenk H.P."/>
        </authorList>
    </citation>
    <scope>NUCLEOTIDE SEQUENCE [LARGE SCALE GENOMIC DNA]</scope>
    <source>
        <strain evidence="2">DSM 12261 / ALA-1</strain>
    </source>
</reference>
<gene>
    <name evidence="1" type="ordered locus">Amico_1700</name>
</gene>
<evidence type="ECO:0000313" key="1">
    <source>
        <dbReference type="EMBL" id="ADE57816.1"/>
    </source>
</evidence>
<evidence type="ECO:0000313" key="2">
    <source>
        <dbReference type="Proteomes" id="UP000002366"/>
    </source>
</evidence>
<dbReference type="InterPro" id="IPR039556">
    <property type="entry name" value="ICL/PEPM"/>
</dbReference>
<dbReference type="STRING" id="572547.Amico_1700"/>
<dbReference type="EMBL" id="CP001997">
    <property type="protein sequence ID" value="ADE57816.1"/>
    <property type="molecule type" value="Genomic_DNA"/>
</dbReference>
<accession>D5EGY4</accession>
<dbReference type="CDD" id="cd00377">
    <property type="entry name" value="ICL_PEPM"/>
    <property type="match status" value="1"/>
</dbReference>
<dbReference type="InterPro" id="IPR018523">
    <property type="entry name" value="Isocitrate_lyase_ph_CS"/>
</dbReference>
<name>D5EGY4_AMICL</name>
<dbReference type="Proteomes" id="UP000002366">
    <property type="component" value="Chromosome"/>
</dbReference>
<dbReference type="Pfam" id="PF13714">
    <property type="entry name" value="PEP_mutase"/>
    <property type="match status" value="1"/>
</dbReference>
<protein>
    <submittedName>
        <fullName evidence="1">2,3-dimethylmalate lyase</fullName>
    </submittedName>
</protein>
<dbReference type="eggNOG" id="COG2513">
    <property type="taxonomic scope" value="Bacteria"/>
</dbReference>
<dbReference type="AlphaFoldDB" id="D5EGY4"/>
<keyword evidence="2" id="KW-1185">Reference proteome</keyword>
<dbReference type="PANTHER" id="PTHR42905">
    <property type="entry name" value="PHOSPHOENOLPYRUVATE CARBOXYLASE"/>
    <property type="match status" value="1"/>
</dbReference>
<dbReference type="GO" id="GO:0016833">
    <property type="term" value="F:oxo-acid-lyase activity"/>
    <property type="evidence" value="ECO:0007669"/>
    <property type="project" value="UniProtKB-ARBA"/>
</dbReference>
<dbReference type="Gene3D" id="3.20.20.60">
    <property type="entry name" value="Phosphoenolpyruvate-binding domains"/>
    <property type="match status" value="1"/>
</dbReference>
<dbReference type="HOGENOM" id="CLU_027389_3_2_0"/>
<dbReference type="SUPFAM" id="SSF51621">
    <property type="entry name" value="Phosphoenolpyruvate/pyruvate domain"/>
    <property type="match status" value="1"/>
</dbReference>
<proteinExistence type="predicted"/>
<sequence>MLKKTTKLKNMILERRALVCPGAHDAISAKLIERAGFEALQVSGFGLSATYLGLPDMAFIGFSDVVHFTKNIIDSVGIPVMADADTGYGNSINAMHVTREFIKAGAAGMNIEDQVFPKRCGHLEGKQIIPIEEMVMKIKACKAVKDEIDPDFVINARTDAIAVHGIEEAIKRGNAYAEAGADLIFVEAPRSIDQIEQAVKEIKAPVSINLMDAVVGGKTPLVPIEKLKELGVGRISIPVGPLFAAVKGMVNYLNEIQGGKLAEGRTDLVAAFSEFKDLVGFEQFRDLEKQYLPKFIE</sequence>
<dbReference type="KEGG" id="aco:Amico_1700"/>
<dbReference type="InterPro" id="IPR040442">
    <property type="entry name" value="Pyrv_kinase-like_dom_sf"/>
</dbReference>
<keyword evidence="1" id="KW-0456">Lyase</keyword>